<dbReference type="Gene3D" id="1.10.238.10">
    <property type="entry name" value="EF-hand"/>
    <property type="match status" value="1"/>
</dbReference>
<dbReference type="InterPro" id="IPR033883">
    <property type="entry name" value="C2_III"/>
</dbReference>
<dbReference type="AlphaFoldDB" id="A0A7J7EBB0"/>
<dbReference type="PANTHER" id="PTHR10183">
    <property type="entry name" value="CALPAIN"/>
    <property type="match status" value="1"/>
</dbReference>
<accession>A0A7J7EBB0</accession>
<feature type="non-terminal residue" evidence="13">
    <location>
        <position position="954"/>
    </location>
</feature>
<keyword evidence="3" id="KW-0479">Metal-binding</keyword>
<dbReference type="PROSITE" id="PS50203">
    <property type="entry name" value="CALPAIN_CAT"/>
    <property type="match status" value="1"/>
</dbReference>
<dbReference type="GO" id="GO:0004198">
    <property type="term" value="F:calcium-dependent cysteine-type endopeptidase activity"/>
    <property type="evidence" value="ECO:0007669"/>
    <property type="project" value="InterPro"/>
</dbReference>
<dbReference type="CDD" id="cd00044">
    <property type="entry name" value="CysPc"/>
    <property type="match status" value="1"/>
</dbReference>
<sequence>EQQRPSRKTPGVAVHCAMYLCSGSWKLGRKDPARGSAQLPKQDYEALQERCLRDGRLFEDSSFPATLSSIGRGSLLQKLPHRLQWRRPPELHSNPQFYCAKAKRLDLCQGVVGDCWFLAALQALTLHQDILKRVVPLNQSFTQKYAGIFQFWFWHFGKWVPVVIDDRLPVNEAGQLVFVSSTYKNLFWGALLEKAYAKLSGSYEDLQLGQVSEALVDFTGGVTVTINLAEAPGNLWDILTQAAYNRTLIGCQTYSGKEKVLENGLVGGHAYTLTGIREVTCKHGPEYLVKLRNPWGKVEWKGAWSDSSSTWELLSPTEKILLLRKDDDGEFWMTLKDFKAHFMALVICKLTPGLLSQEVGQKWAYTMREGRWEKGTTAGGQMKFPRDTFWRNPQFLLSVWQPQEGRRAHMPCSVLVSLLQKPRHRHRNCKPHLAIGFYLFRYYDGQRRLPAEFFWKNAPLSWPEPFCTQREVSRELWLEPGMYLVVPCTSEARQESEFVLRVFSRKHVFYEAGSSSSAVFSKEIVDRNEGQDEFSTKFFEEHPEINAAQLQKILNRVTWSRLGTTQPLFSLNACQGILALLDLNESGTMNIQEFRDLRKQLTLYQEVFHKQDSNRSGCLDWAQLRAAMREAGIVLSDDVCQLLLIRYGDPSLQMDFVSFVHLMLRAEKMEDVFQNLTQDGKGIYLQKPEGVAANLLESHSEVLSDTIGNFTIIIFIITSSSSIILMTMSPAITFSAGKISLLQISPLDGQCAKRENWQSPGGVGWLWHLRSLGGLLLTISPDDLDLGGPVDLKHLSSQSASFVWQMSICLPMDYQIHFKPSVYLLQRRTTNPCYMLLLWSMKAILGIFLANGKSKAKSFSRPRQVESVRTRSPVKGEQGISPQVSRQARSGNVEAWIVHSPAQAGGACHVTKENLPDSSWGPGQGSQQLTVFLPSSRWVREMILASRIFNLMFP</sequence>
<dbReference type="SUPFAM" id="SSF49758">
    <property type="entry name" value="Calpain large subunit, middle domain (domain III)"/>
    <property type="match status" value="1"/>
</dbReference>
<dbReference type="SMART" id="SM00230">
    <property type="entry name" value="CysPc"/>
    <property type="match status" value="1"/>
</dbReference>
<dbReference type="PROSITE" id="PS50222">
    <property type="entry name" value="EF_HAND_2"/>
    <property type="match status" value="1"/>
</dbReference>
<proteinExistence type="inferred from homology"/>
<evidence type="ECO:0000256" key="10">
    <source>
        <dbReference type="SAM" id="MobiDB-lite"/>
    </source>
</evidence>
<comment type="caution">
    <text evidence="13">The sequence shown here is derived from an EMBL/GenBank/DDBJ whole genome shotgun (WGS) entry which is preliminary data.</text>
</comment>
<evidence type="ECO:0000256" key="2">
    <source>
        <dbReference type="ARBA" id="ARBA00022670"/>
    </source>
</evidence>
<dbReference type="CDD" id="cd16195">
    <property type="entry name" value="EFh_PEF_CAPN13_14"/>
    <property type="match status" value="1"/>
</dbReference>
<dbReference type="PANTHER" id="PTHR10183:SF302">
    <property type="entry name" value="CALPAIN-14"/>
    <property type="match status" value="1"/>
</dbReference>
<gene>
    <name evidence="13" type="ORF">HPG69_009023</name>
</gene>
<evidence type="ECO:0000256" key="7">
    <source>
        <dbReference type="ARBA" id="ARBA00022837"/>
    </source>
</evidence>
<evidence type="ECO:0000313" key="13">
    <source>
        <dbReference type="EMBL" id="KAF5913072.1"/>
    </source>
</evidence>
<keyword evidence="5 9" id="KW-0378">Hydrolase</keyword>
<dbReference type="FunFam" id="2.60.120.380:FF:000001">
    <property type="entry name" value="Calpain-1 catalytic subunit"/>
    <property type="match status" value="1"/>
</dbReference>
<feature type="domain" description="EF-hand" evidence="12">
    <location>
        <begin position="599"/>
        <end position="634"/>
    </location>
</feature>
<evidence type="ECO:0008006" key="15">
    <source>
        <dbReference type="Google" id="ProtNLM"/>
    </source>
</evidence>
<protein>
    <recommendedName>
        <fullName evidence="15">Calpain 14</fullName>
    </recommendedName>
</protein>
<dbReference type="InterPro" id="IPR022683">
    <property type="entry name" value="Calpain_III"/>
</dbReference>
<evidence type="ECO:0000313" key="14">
    <source>
        <dbReference type="Proteomes" id="UP000551758"/>
    </source>
</evidence>
<dbReference type="InterPro" id="IPR000169">
    <property type="entry name" value="Pept_cys_AS"/>
</dbReference>
<dbReference type="Proteomes" id="UP000551758">
    <property type="component" value="Unassembled WGS sequence"/>
</dbReference>
<evidence type="ECO:0000256" key="6">
    <source>
        <dbReference type="ARBA" id="ARBA00022807"/>
    </source>
</evidence>
<dbReference type="Pfam" id="PF00648">
    <property type="entry name" value="Peptidase_C2"/>
    <property type="match status" value="1"/>
</dbReference>
<evidence type="ECO:0000256" key="9">
    <source>
        <dbReference type="PROSITE-ProRule" id="PRU00239"/>
    </source>
</evidence>
<dbReference type="PRINTS" id="PR00704">
    <property type="entry name" value="CALPAIN"/>
</dbReference>
<organism evidence="13 14">
    <name type="scientific">Diceros bicornis minor</name>
    <name type="common">South-central black rhinoceros</name>
    <dbReference type="NCBI Taxonomy" id="77932"/>
    <lineage>
        <taxon>Eukaryota</taxon>
        <taxon>Metazoa</taxon>
        <taxon>Chordata</taxon>
        <taxon>Craniata</taxon>
        <taxon>Vertebrata</taxon>
        <taxon>Euteleostomi</taxon>
        <taxon>Mammalia</taxon>
        <taxon>Eutheria</taxon>
        <taxon>Laurasiatheria</taxon>
        <taxon>Perissodactyla</taxon>
        <taxon>Rhinocerotidae</taxon>
        <taxon>Diceros</taxon>
    </lineage>
</organism>
<evidence type="ECO:0000256" key="1">
    <source>
        <dbReference type="ARBA" id="ARBA00007623"/>
    </source>
</evidence>
<name>A0A7J7EBB0_DICBM</name>
<keyword evidence="4" id="KW-0677">Repeat</keyword>
<dbReference type="SUPFAM" id="SSF47473">
    <property type="entry name" value="EF-hand"/>
    <property type="match status" value="1"/>
</dbReference>
<evidence type="ECO:0000256" key="8">
    <source>
        <dbReference type="PIRSR" id="PIRSR622684-1"/>
    </source>
</evidence>
<keyword evidence="14" id="KW-1185">Reference proteome</keyword>
<evidence type="ECO:0000256" key="5">
    <source>
        <dbReference type="ARBA" id="ARBA00022801"/>
    </source>
</evidence>
<evidence type="ECO:0000256" key="4">
    <source>
        <dbReference type="ARBA" id="ARBA00022737"/>
    </source>
</evidence>
<evidence type="ECO:0000259" key="12">
    <source>
        <dbReference type="PROSITE" id="PS50222"/>
    </source>
</evidence>
<dbReference type="GO" id="GO:0005509">
    <property type="term" value="F:calcium ion binding"/>
    <property type="evidence" value="ECO:0007669"/>
    <property type="project" value="InterPro"/>
</dbReference>
<dbReference type="SMART" id="SM00720">
    <property type="entry name" value="calpain_III"/>
    <property type="match status" value="1"/>
</dbReference>
<feature type="active site" evidence="8 9">
    <location>
        <position position="269"/>
    </location>
</feature>
<evidence type="ECO:0000259" key="11">
    <source>
        <dbReference type="PROSITE" id="PS50203"/>
    </source>
</evidence>
<dbReference type="InterPro" id="IPR022684">
    <property type="entry name" value="Calpain_cysteine_protease"/>
</dbReference>
<dbReference type="PROSITE" id="PS00139">
    <property type="entry name" value="THIOL_PROTEASE_CYS"/>
    <property type="match status" value="1"/>
</dbReference>
<dbReference type="Gene3D" id="2.60.120.380">
    <property type="match status" value="1"/>
</dbReference>
<feature type="region of interest" description="Disordered" evidence="10">
    <location>
        <begin position="863"/>
        <end position="887"/>
    </location>
</feature>
<dbReference type="InterPro" id="IPR022682">
    <property type="entry name" value="Calpain_domain_III"/>
</dbReference>
<comment type="similarity">
    <text evidence="1">Belongs to the peptidase C2 family.</text>
</comment>
<feature type="active site" evidence="8 9">
    <location>
        <position position="115"/>
    </location>
</feature>
<keyword evidence="6 9" id="KW-0788">Thiol protease</keyword>
<dbReference type="InterPro" id="IPR038765">
    <property type="entry name" value="Papain-like_cys_pep_sf"/>
</dbReference>
<dbReference type="FunFam" id="3.90.70.10:FF:000054">
    <property type="entry name" value="Calpain 14"/>
    <property type="match status" value="1"/>
</dbReference>
<dbReference type="InterPro" id="IPR011992">
    <property type="entry name" value="EF-hand-dom_pair"/>
</dbReference>
<dbReference type="CDD" id="cd00214">
    <property type="entry name" value="Calpain_III"/>
    <property type="match status" value="1"/>
</dbReference>
<dbReference type="GO" id="GO:0006508">
    <property type="term" value="P:proteolysis"/>
    <property type="evidence" value="ECO:0007669"/>
    <property type="project" value="UniProtKB-KW"/>
</dbReference>
<keyword evidence="2 9" id="KW-0645">Protease</keyword>
<dbReference type="FunFam" id="1.10.238.10:FF:000175">
    <property type="entry name" value="Calpain 14"/>
    <property type="match status" value="1"/>
</dbReference>
<dbReference type="GO" id="GO:0005737">
    <property type="term" value="C:cytoplasm"/>
    <property type="evidence" value="ECO:0007669"/>
    <property type="project" value="TreeGrafter"/>
</dbReference>
<feature type="active site" evidence="8 9">
    <location>
        <position position="293"/>
    </location>
</feature>
<dbReference type="Pfam" id="PF01067">
    <property type="entry name" value="Calpain_III"/>
    <property type="match status" value="1"/>
</dbReference>
<keyword evidence="7" id="KW-0106">Calcium</keyword>
<dbReference type="InterPro" id="IPR002048">
    <property type="entry name" value="EF_hand_dom"/>
</dbReference>
<feature type="domain" description="Calpain catalytic" evidence="11">
    <location>
        <begin position="57"/>
        <end position="351"/>
    </location>
</feature>
<evidence type="ECO:0000256" key="3">
    <source>
        <dbReference type="ARBA" id="ARBA00022723"/>
    </source>
</evidence>
<dbReference type="Gene3D" id="3.90.70.10">
    <property type="entry name" value="Cysteine proteinases"/>
    <property type="match status" value="1"/>
</dbReference>
<dbReference type="SUPFAM" id="SSF54001">
    <property type="entry name" value="Cysteine proteinases"/>
    <property type="match status" value="1"/>
</dbReference>
<dbReference type="InterPro" id="IPR036213">
    <property type="entry name" value="Calpain_III_sf"/>
</dbReference>
<dbReference type="EMBL" id="JACDTQ010003659">
    <property type="protein sequence ID" value="KAF5913072.1"/>
    <property type="molecule type" value="Genomic_DNA"/>
</dbReference>
<reference evidence="13 14" key="1">
    <citation type="journal article" date="2020" name="Mol. Biol. Evol.">
        <title>Interspecific Gene Flow and the Evolution of Specialization in Black and White Rhinoceros.</title>
        <authorList>
            <person name="Moodley Y."/>
            <person name="Westbury M.V."/>
            <person name="Russo I.M."/>
            <person name="Gopalakrishnan S."/>
            <person name="Rakotoarivelo A."/>
            <person name="Olsen R.A."/>
            <person name="Prost S."/>
            <person name="Tunstall T."/>
            <person name="Ryder O.A."/>
            <person name="Dalen L."/>
            <person name="Bruford M.W."/>
        </authorList>
    </citation>
    <scope>NUCLEOTIDE SEQUENCE [LARGE SCALE GENOMIC DNA]</scope>
    <source>
        <strain evidence="13">SBR-YM</strain>
        <tissue evidence="13">Skin</tissue>
    </source>
</reference>
<dbReference type="InterPro" id="IPR001300">
    <property type="entry name" value="Peptidase_C2_calpain_cat"/>
</dbReference>